<dbReference type="EMBL" id="FNRT01000002">
    <property type="protein sequence ID" value="SEC27297.1"/>
    <property type="molecule type" value="Genomic_DNA"/>
</dbReference>
<reference evidence="2" key="1">
    <citation type="submission" date="2016-10" db="EMBL/GenBank/DDBJ databases">
        <authorList>
            <person name="Varghese N."/>
            <person name="Submissions S."/>
        </authorList>
    </citation>
    <scope>NUCLEOTIDE SEQUENCE [LARGE SCALE GENOMIC DNA]</scope>
    <source>
        <strain evidence="2">DSM 22017</strain>
    </source>
</reference>
<evidence type="ECO:0000313" key="2">
    <source>
        <dbReference type="Proteomes" id="UP000198742"/>
    </source>
</evidence>
<dbReference type="Gene3D" id="3.40.960.10">
    <property type="entry name" value="VSR Endonuclease"/>
    <property type="match status" value="1"/>
</dbReference>
<protein>
    <recommendedName>
        <fullName evidence="3">Transcriptional regulator, AbiEi antitoxin, Type IV TA system</fullName>
    </recommendedName>
</protein>
<evidence type="ECO:0008006" key="3">
    <source>
        <dbReference type="Google" id="ProtNLM"/>
    </source>
</evidence>
<organism evidence="1 2">
    <name type="scientific">Nocardioides exalbidus</name>
    <dbReference type="NCBI Taxonomy" id="402596"/>
    <lineage>
        <taxon>Bacteria</taxon>
        <taxon>Bacillati</taxon>
        <taxon>Actinomycetota</taxon>
        <taxon>Actinomycetes</taxon>
        <taxon>Propionibacteriales</taxon>
        <taxon>Nocardioidaceae</taxon>
        <taxon>Nocardioides</taxon>
    </lineage>
</organism>
<name>A0A1H4R653_9ACTN</name>
<dbReference type="STRING" id="402596.SAMN04489844_1991"/>
<evidence type="ECO:0000313" key="1">
    <source>
        <dbReference type="EMBL" id="SEC27297.1"/>
    </source>
</evidence>
<gene>
    <name evidence="1" type="ORF">SAMN04489844_1991</name>
</gene>
<dbReference type="Proteomes" id="UP000198742">
    <property type="component" value="Unassembled WGS sequence"/>
</dbReference>
<accession>A0A1H4R653</accession>
<keyword evidence="2" id="KW-1185">Reference proteome</keyword>
<sequence>MGIPSRMTEPQVDLEGLVRLRRDLLASGITDNQIDRLVRAKVLKRIRYGAYVQHDVWDRLTPEDRHRLLARAVRARAHSATALTHVSSIVERGIPLWGFSLDVVHTTRTGNHRAGRRQADWTPHRGILEPEDQEELNGVVISTAARSAFEVTTIGGVEAALVAVNRLLHAKAMTLDEFVAQAEAHREWPGSLTTNLVMHLADHRLESVGEDRFSFLAHTQGLVRPEPQVDVFDEQGTLVARVDFAWPELNVFVEFDGKIKYAKHRREGETLDEFLMREKKREVLVCQLTGWTCIRITWSDLARPELLATRIRKVMASRNKGAA</sequence>
<proteinExistence type="predicted"/>
<dbReference type="AlphaFoldDB" id="A0A1H4R653"/>